<feature type="transmembrane region" description="Helical" evidence="6">
    <location>
        <begin position="75"/>
        <end position="98"/>
    </location>
</feature>
<evidence type="ECO:0000256" key="2">
    <source>
        <dbReference type="ARBA" id="ARBA00022692"/>
    </source>
</evidence>
<evidence type="ECO:0000256" key="1">
    <source>
        <dbReference type="ARBA" id="ARBA00004141"/>
    </source>
</evidence>
<protein>
    <recommendedName>
        <fullName evidence="7">Rhodopsin domain-containing protein</fullName>
    </recommendedName>
</protein>
<dbReference type="InterPro" id="IPR049326">
    <property type="entry name" value="Rhodopsin_dom_fungi"/>
</dbReference>
<keyword evidence="9" id="KW-1185">Reference proteome</keyword>
<dbReference type="InterPro" id="IPR052337">
    <property type="entry name" value="SAT4-like"/>
</dbReference>
<feature type="transmembrane region" description="Helical" evidence="6">
    <location>
        <begin position="41"/>
        <end position="63"/>
    </location>
</feature>
<organism evidence="8 9">
    <name type="scientific">Colletotrichum navitas</name>
    <dbReference type="NCBI Taxonomy" id="681940"/>
    <lineage>
        <taxon>Eukaryota</taxon>
        <taxon>Fungi</taxon>
        <taxon>Dikarya</taxon>
        <taxon>Ascomycota</taxon>
        <taxon>Pezizomycotina</taxon>
        <taxon>Sordariomycetes</taxon>
        <taxon>Hypocreomycetidae</taxon>
        <taxon>Glomerellales</taxon>
        <taxon>Glomerellaceae</taxon>
        <taxon>Colletotrichum</taxon>
        <taxon>Colletotrichum graminicola species complex</taxon>
    </lineage>
</organism>
<reference evidence="8" key="1">
    <citation type="submission" date="2021-06" db="EMBL/GenBank/DDBJ databases">
        <title>Comparative genomics, transcriptomics and evolutionary studies reveal genomic signatures of adaptation to plant cell wall in hemibiotrophic fungi.</title>
        <authorList>
            <consortium name="DOE Joint Genome Institute"/>
            <person name="Baroncelli R."/>
            <person name="Diaz J.F."/>
            <person name="Benocci T."/>
            <person name="Peng M."/>
            <person name="Battaglia E."/>
            <person name="Haridas S."/>
            <person name="Andreopoulos W."/>
            <person name="Labutti K."/>
            <person name="Pangilinan J."/>
            <person name="Floch G.L."/>
            <person name="Makela M.R."/>
            <person name="Henrissat B."/>
            <person name="Grigoriev I.V."/>
            <person name="Crouch J.A."/>
            <person name="De Vries R.P."/>
            <person name="Sukno S.A."/>
            <person name="Thon M.R."/>
        </authorList>
    </citation>
    <scope>NUCLEOTIDE SEQUENCE</scope>
    <source>
        <strain evidence="8">CBS 125086</strain>
    </source>
</reference>
<name>A0AAD8UY71_9PEZI</name>
<evidence type="ECO:0000256" key="5">
    <source>
        <dbReference type="ARBA" id="ARBA00038359"/>
    </source>
</evidence>
<feature type="domain" description="Rhodopsin" evidence="7">
    <location>
        <begin position="59"/>
        <end position="292"/>
    </location>
</feature>
<evidence type="ECO:0000259" key="7">
    <source>
        <dbReference type="Pfam" id="PF20684"/>
    </source>
</evidence>
<evidence type="ECO:0000256" key="6">
    <source>
        <dbReference type="SAM" id="Phobius"/>
    </source>
</evidence>
<keyword evidence="3 6" id="KW-1133">Transmembrane helix</keyword>
<dbReference type="RefSeq" id="XP_060406954.1">
    <property type="nucleotide sequence ID" value="XM_060561768.1"/>
</dbReference>
<gene>
    <name evidence="8" type="ORF">LY79DRAFT_595334</name>
</gene>
<proteinExistence type="inferred from homology"/>
<keyword evidence="4 6" id="KW-0472">Membrane</keyword>
<evidence type="ECO:0000256" key="3">
    <source>
        <dbReference type="ARBA" id="ARBA00022989"/>
    </source>
</evidence>
<dbReference type="PANTHER" id="PTHR33048:SF47">
    <property type="entry name" value="INTEGRAL MEMBRANE PROTEIN-RELATED"/>
    <property type="match status" value="1"/>
</dbReference>
<sequence>MLIWFSSLKLDIGSSPGSIGEQVDSMGTGFPDTSYGSRSDLILGITVSLLVVTTIFVGLRVYVRAFLIRKWGIDDTVVVSSFFIILLHDIVMCLATRLGFGKHFWTLSPRVIIKTQKFSILVITLYNVAFTTIKIAFLLQYRRIFPLPKVELVCNIGIAFLTLFGISLVISTVITYSLLYSNKLSWSIDILGWWLTNASIHLITDIFIFILPMPLLGQIRLQKLQKSALFASFFLGFFTCAISIIRIVTLPESLRSNDPTFDSTQTIVWTVAELSSAVICCCVPTLRPLVQRSQYLPGRSAYSRSGFDSTHRHRCNSRHHTDVISSWVSDAVPKPSFSWNRSRQRSQSSTIAGVDEIEPAPAVLMESVVPSLSPIPMVSGPPVEAEMPRIEVNGVRRESGATVQPGGISTRSNSIRNSIRSEGNISAEEGGVRRDLSARRHMSIALTERDSDDDVYYFGIREEDVNLECPTPLSPPPNNFKSPLPK</sequence>
<dbReference type="EMBL" id="JAHLJV010000211">
    <property type="protein sequence ID" value="KAK1564117.1"/>
    <property type="molecule type" value="Genomic_DNA"/>
</dbReference>
<evidence type="ECO:0000313" key="9">
    <source>
        <dbReference type="Proteomes" id="UP001230504"/>
    </source>
</evidence>
<evidence type="ECO:0000256" key="4">
    <source>
        <dbReference type="ARBA" id="ARBA00023136"/>
    </source>
</evidence>
<dbReference type="GeneID" id="85446008"/>
<dbReference type="Pfam" id="PF20684">
    <property type="entry name" value="Fung_rhodopsin"/>
    <property type="match status" value="1"/>
</dbReference>
<keyword evidence="2 6" id="KW-0812">Transmembrane</keyword>
<dbReference type="AlphaFoldDB" id="A0AAD8UY71"/>
<feature type="transmembrane region" description="Helical" evidence="6">
    <location>
        <begin position="191"/>
        <end position="216"/>
    </location>
</feature>
<dbReference type="PANTHER" id="PTHR33048">
    <property type="entry name" value="PTH11-LIKE INTEGRAL MEMBRANE PROTEIN (AFU_ORTHOLOGUE AFUA_5G11245)"/>
    <property type="match status" value="1"/>
</dbReference>
<comment type="subcellular location">
    <subcellularLocation>
        <location evidence="1">Membrane</location>
        <topology evidence="1">Multi-pass membrane protein</topology>
    </subcellularLocation>
</comment>
<feature type="transmembrane region" description="Helical" evidence="6">
    <location>
        <begin position="228"/>
        <end position="247"/>
    </location>
</feature>
<dbReference type="Proteomes" id="UP001230504">
    <property type="component" value="Unassembled WGS sequence"/>
</dbReference>
<evidence type="ECO:0000313" key="8">
    <source>
        <dbReference type="EMBL" id="KAK1564117.1"/>
    </source>
</evidence>
<comment type="caution">
    <text evidence="8">The sequence shown here is derived from an EMBL/GenBank/DDBJ whole genome shotgun (WGS) entry which is preliminary data.</text>
</comment>
<accession>A0AAD8UY71</accession>
<comment type="similarity">
    <text evidence="5">Belongs to the SAT4 family.</text>
</comment>
<feature type="transmembrane region" description="Helical" evidence="6">
    <location>
        <begin position="118"/>
        <end position="140"/>
    </location>
</feature>
<feature type="transmembrane region" description="Helical" evidence="6">
    <location>
        <begin position="152"/>
        <end position="179"/>
    </location>
</feature>
<dbReference type="GO" id="GO:0016020">
    <property type="term" value="C:membrane"/>
    <property type="evidence" value="ECO:0007669"/>
    <property type="project" value="UniProtKB-SubCell"/>
</dbReference>